<dbReference type="InterPro" id="IPR003615">
    <property type="entry name" value="HNH_nuc"/>
</dbReference>
<reference evidence="2 3" key="1">
    <citation type="submission" date="2019-03" db="EMBL/GenBank/DDBJ databases">
        <title>Genomics of glacier-inhabiting Cryobacterium strains.</title>
        <authorList>
            <person name="Liu Q."/>
            <person name="Xin Y.-H."/>
        </authorList>
    </citation>
    <scope>NUCLEOTIDE SEQUENCE [LARGE SCALE GENOMIC DNA]</scope>
    <source>
        <strain evidence="2 3">TMT4-23</strain>
    </source>
</reference>
<organism evidence="2 3">
    <name type="scientific">Cryobacterium breve</name>
    <dbReference type="NCBI Taxonomy" id="1259258"/>
    <lineage>
        <taxon>Bacteria</taxon>
        <taxon>Bacillati</taxon>
        <taxon>Actinomycetota</taxon>
        <taxon>Actinomycetes</taxon>
        <taxon>Micrococcales</taxon>
        <taxon>Microbacteriaceae</taxon>
        <taxon>Cryobacterium</taxon>
    </lineage>
</organism>
<dbReference type="InterPro" id="IPR045134">
    <property type="entry name" value="UHRF1/2-like"/>
</dbReference>
<keyword evidence="2" id="KW-0255">Endonuclease</keyword>
<dbReference type="EMBL" id="SOGJ01000034">
    <property type="protein sequence ID" value="TFC95341.1"/>
    <property type="molecule type" value="Genomic_DNA"/>
</dbReference>
<dbReference type="SMART" id="SM00466">
    <property type="entry name" value="SRA"/>
    <property type="match status" value="1"/>
</dbReference>
<dbReference type="Gene3D" id="1.10.30.50">
    <property type="match status" value="1"/>
</dbReference>
<dbReference type="Pfam" id="PF02182">
    <property type="entry name" value="SAD_SRA"/>
    <property type="match status" value="1"/>
</dbReference>
<dbReference type="PANTHER" id="PTHR14140">
    <property type="entry name" value="E3 UBIQUITIN-PROTEIN LIGASE UHRF-RELATED"/>
    <property type="match status" value="1"/>
</dbReference>
<dbReference type="SMART" id="SM00507">
    <property type="entry name" value="HNHc"/>
    <property type="match status" value="1"/>
</dbReference>
<dbReference type="GO" id="GO:0004519">
    <property type="term" value="F:endonuclease activity"/>
    <property type="evidence" value="ECO:0007669"/>
    <property type="project" value="UniProtKB-KW"/>
</dbReference>
<evidence type="ECO:0000313" key="3">
    <source>
        <dbReference type="Proteomes" id="UP000298355"/>
    </source>
</evidence>
<dbReference type="Gene3D" id="2.30.280.10">
    <property type="entry name" value="SRA-YDG"/>
    <property type="match status" value="1"/>
</dbReference>
<dbReference type="PANTHER" id="PTHR14140:SF27">
    <property type="entry name" value="OS04G0289800 PROTEIN"/>
    <property type="match status" value="1"/>
</dbReference>
<feature type="domain" description="YDG" evidence="1">
    <location>
        <begin position="54"/>
        <end position="197"/>
    </location>
</feature>
<dbReference type="CDD" id="cd00085">
    <property type="entry name" value="HNHc"/>
    <property type="match status" value="1"/>
</dbReference>
<name>A0ABY2IUP7_9MICO</name>
<dbReference type="PROSITE" id="PS51015">
    <property type="entry name" value="YDG"/>
    <property type="match status" value="1"/>
</dbReference>
<dbReference type="Proteomes" id="UP000298355">
    <property type="component" value="Unassembled WGS sequence"/>
</dbReference>
<dbReference type="InterPro" id="IPR015947">
    <property type="entry name" value="PUA-like_sf"/>
</dbReference>
<keyword evidence="2" id="KW-0378">Hydrolase</keyword>
<proteinExistence type="predicted"/>
<dbReference type="Pfam" id="PF13391">
    <property type="entry name" value="HNH_2"/>
    <property type="match status" value="1"/>
</dbReference>
<keyword evidence="3" id="KW-1185">Reference proteome</keyword>
<protein>
    <submittedName>
        <fullName evidence="2">HNH endonuclease</fullName>
    </submittedName>
</protein>
<evidence type="ECO:0000313" key="2">
    <source>
        <dbReference type="EMBL" id="TFC95341.1"/>
    </source>
</evidence>
<evidence type="ECO:0000259" key="1">
    <source>
        <dbReference type="PROSITE" id="PS51015"/>
    </source>
</evidence>
<comment type="caution">
    <text evidence="2">The sequence shown here is derived from an EMBL/GenBank/DDBJ whole genome shotgun (WGS) entry which is preliminary data.</text>
</comment>
<gene>
    <name evidence="2" type="ORF">E3O65_14925</name>
</gene>
<dbReference type="SUPFAM" id="SSF88697">
    <property type="entry name" value="PUA domain-like"/>
    <property type="match status" value="1"/>
</dbReference>
<accession>A0ABY2IUP7</accession>
<sequence>MDFMSGVTRVGAEWFPPAASCLSRPYKMAPACTNSFSCNGRVSEGGVTMTRFFGTPAGVKAGQFFIDRRELHEAFVHRPTQAGISGTKLEGSDSIVISGGYVGDEDNGDYIIYSGHGGKDPNSTRQIADQSRDAPGNAGLITSHAEALPVRVVRGKHKGSPFAPPAGYVYSGLYLVTQWWMEMRPDGFQIIRFRLERIDEQVPLEPQSLNLPDPEFATTIVSRRIRDSQLAREVKKLYDYECQVCEQAIPTSNNAFYAEGAHVRPLGRPHLGHDALSNILCLCPNHHSQFDLGGLVLTDQMEAIETRTMTPFASLSFRKNHVVAASNAGYHRALWLGARGMSSDLRLLQPTA</sequence>
<keyword evidence="2" id="KW-0540">Nuclease</keyword>
<dbReference type="InterPro" id="IPR036987">
    <property type="entry name" value="SRA-YDG_sf"/>
</dbReference>
<dbReference type="InterPro" id="IPR003105">
    <property type="entry name" value="SRA_YDG"/>
</dbReference>